<sequence length="314" mass="34467">MSTLNYKHLRYFWMVAKTGSIARAAEQLHLTPHSISGQLSEFANSLGVELFRRVGRKLELTDTGRRIVSYAEAIFNTGDELLELVRDQAFATTSYRVGCADSVSKLIAVDLVEPALRLKDPVKLICREGRLDSLIADLAVHRLDLVVADRPIPGHFSVRAYNHLLGESPMTAFCTETLAATFDQPFPACLHNAPMLLPGEDFAIHQRLLRWLERCDVHPRVVGEFDDSAMIQAFGRSGAGVFFAPSVIAAQVSSQYGLVALGEVESVVEQVYAITTERRMSHPATVAISRLARDKLFARGDGRGESAGEGRGGD</sequence>
<dbReference type="GO" id="GO:0003677">
    <property type="term" value="F:DNA binding"/>
    <property type="evidence" value="ECO:0007669"/>
    <property type="project" value="UniProtKB-KW"/>
</dbReference>
<dbReference type="Pfam" id="PF03466">
    <property type="entry name" value="LysR_substrate"/>
    <property type="match status" value="1"/>
</dbReference>
<evidence type="ECO:0000256" key="2">
    <source>
        <dbReference type="ARBA" id="ARBA00023015"/>
    </source>
</evidence>
<feature type="domain" description="HTH lysR-type" evidence="6">
    <location>
        <begin position="4"/>
        <end position="61"/>
    </location>
</feature>
<keyword evidence="2" id="KW-0805">Transcription regulation</keyword>
<dbReference type="InterPro" id="IPR036388">
    <property type="entry name" value="WH-like_DNA-bd_sf"/>
</dbReference>
<dbReference type="PANTHER" id="PTHR30293:SF2">
    <property type="entry name" value="TRANSCRIPTIONAL ACTIVATOR PROTEIN NHAR"/>
    <property type="match status" value="1"/>
</dbReference>
<evidence type="ECO:0000313" key="8">
    <source>
        <dbReference type="Proteomes" id="UP000321413"/>
    </source>
</evidence>
<dbReference type="SUPFAM" id="SSF46785">
    <property type="entry name" value="Winged helix' DNA-binding domain"/>
    <property type="match status" value="1"/>
</dbReference>
<proteinExistence type="inferred from homology"/>
<dbReference type="InterPro" id="IPR036390">
    <property type="entry name" value="WH_DNA-bd_sf"/>
</dbReference>
<reference evidence="7 8" key="1">
    <citation type="submission" date="2019-08" db="EMBL/GenBank/DDBJ databases">
        <title>Massilia golmudensis sp. nov., isolated from sand in the Qinghai-Tibetan Plateau.</title>
        <authorList>
            <person name="Zhang B."/>
        </authorList>
    </citation>
    <scope>NUCLEOTIDE SEQUENCE [LARGE SCALE GENOMIC DNA]</scope>
    <source>
        <strain evidence="7 8">GEM5</strain>
    </source>
</reference>
<evidence type="ECO:0000256" key="4">
    <source>
        <dbReference type="ARBA" id="ARBA00023159"/>
    </source>
</evidence>
<comment type="similarity">
    <text evidence="1">Belongs to the LysR transcriptional regulatory family.</text>
</comment>
<keyword evidence="4" id="KW-0010">Activator</keyword>
<evidence type="ECO:0000256" key="5">
    <source>
        <dbReference type="ARBA" id="ARBA00023163"/>
    </source>
</evidence>
<dbReference type="SUPFAM" id="SSF53850">
    <property type="entry name" value="Periplasmic binding protein-like II"/>
    <property type="match status" value="1"/>
</dbReference>
<dbReference type="RefSeq" id="WP_147936713.1">
    <property type="nucleotide sequence ID" value="NZ_VPFD01000029.1"/>
</dbReference>
<keyword evidence="3" id="KW-0238">DNA-binding</keyword>
<dbReference type="Proteomes" id="UP000321413">
    <property type="component" value="Unassembled WGS sequence"/>
</dbReference>
<dbReference type="Pfam" id="PF00126">
    <property type="entry name" value="HTH_1"/>
    <property type="match status" value="1"/>
</dbReference>
<dbReference type="InterPro" id="IPR000847">
    <property type="entry name" value="LysR_HTH_N"/>
</dbReference>
<evidence type="ECO:0000256" key="1">
    <source>
        <dbReference type="ARBA" id="ARBA00009437"/>
    </source>
</evidence>
<dbReference type="GO" id="GO:0003700">
    <property type="term" value="F:DNA-binding transcription factor activity"/>
    <property type="evidence" value="ECO:0007669"/>
    <property type="project" value="InterPro"/>
</dbReference>
<dbReference type="EMBL" id="VPFD01000029">
    <property type="protein sequence ID" value="TXF97128.1"/>
    <property type="molecule type" value="Genomic_DNA"/>
</dbReference>
<dbReference type="AlphaFoldDB" id="A0A5C7FNI6"/>
<dbReference type="GO" id="GO:2000142">
    <property type="term" value="P:regulation of DNA-templated transcription initiation"/>
    <property type="evidence" value="ECO:0007669"/>
    <property type="project" value="TreeGrafter"/>
</dbReference>
<dbReference type="InterPro" id="IPR005119">
    <property type="entry name" value="LysR_subst-bd"/>
</dbReference>
<dbReference type="PROSITE" id="PS50931">
    <property type="entry name" value="HTH_LYSR"/>
    <property type="match status" value="1"/>
</dbReference>
<evidence type="ECO:0000256" key="3">
    <source>
        <dbReference type="ARBA" id="ARBA00023125"/>
    </source>
</evidence>
<dbReference type="Gene3D" id="3.40.190.290">
    <property type="match status" value="1"/>
</dbReference>
<evidence type="ECO:0000313" key="7">
    <source>
        <dbReference type="EMBL" id="TXF97128.1"/>
    </source>
</evidence>
<name>A0A5C7FNI6_9BURK</name>
<comment type="caution">
    <text evidence="7">The sequence shown here is derived from an EMBL/GenBank/DDBJ whole genome shotgun (WGS) entry which is preliminary data.</text>
</comment>
<dbReference type="Gene3D" id="1.10.10.10">
    <property type="entry name" value="Winged helix-like DNA-binding domain superfamily/Winged helix DNA-binding domain"/>
    <property type="match status" value="1"/>
</dbReference>
<gene>
    <name evidence="7" type="primary">nhaR</name>
    <name evidence="7" type="ORF">FVD38_21725</name>
</gene>
<keyword evidence="8" id="KW-1185">Reference proteome</keyword>
<accession>A0A5C7FNI6</accession>
<dbReference type="NCBIfam" id="NF008284">
    <property type="entry name" value="PRK11062.1"/>
    <property type="match status" value="1"/>
</dbReference>
<dbReference type="PANTHER" id="PTHR30293">
    <property type="entry name" value="TRANSCRIPTIONAL REGULATORY PROTEIN NAC-RELATED"/>
    <property type="match status" value="1"/>
</dbReference>
<keyword evidence="5" id="KW-0804">Transcription</keyword>
<protein>
    <submittedName>
        <fullName evidence="7">Transcriptional activator NhaR</fullName>
    </submittedName>
</protein>
<evidence type="ECO:0000259" key="6">
    <source>
        <dbReference type="PROSITE" id="PS50931"/>
    </source>
</evidence>
<organism evidence="7 8">
    <name type="scientific">Massilia arenae</name>
    <dbReference type="NCBI Taxonomy" id="2603288"/>
    <lineage>
        <taxon>Bacteria</taxon>
        <taxon>Pseudomonadati</taxon>
        <taxon>Pseudomonadota</taxon>
        <taxon>Betaproteobacteria</taxon>
        <taxon>Burkholderiales</taxon>
        <taxon>Oxalobacteraceae</taxon>
        <taxon>Telluria group</taxon>
        <taxon>Massilia</taxon>
    </lineage>
</organism>